<evidence type="ECO:0000313" key="1">
    <source>
        <dbReference type="EMBL" id="AEW92927.1"/>
    </source>
</evidence>
<dbReference type="AlphaFoldDB" id="F8JS18"/>
<reference evidence="2" key="1">
    <citation type="submission" date="2011-12" db="EMBL/GenBank/DDBJ databases">
        <title>Complete genome sequence of Streptomyces cattleya strain DSM 46488.</title>
        <authorList>
            <person name="Ou H.-Y."/>
            <person name="Li P."/>
            <person name="Zhao C."/>
            <person name="O'Hagan D."/>
            <person name="Deng Z."/>
        </authorList>
    </citation>
    <scope>NUCLEOTIDE SEQUENCE [LARGE SCALE GENOMIC DNA]</scope>
    <source>
        <strain evidence="2">ATCC 35852 / DSM 46488 / JCM 4925 / NBRC 14057 / NRRL 8057</strain>
    </source>
</reference>
<gene>
    <name evidence="1" type="ordered locus">SCATT_05560</name>
</gene>
<dbReference type="KEGG" id="sct:SCAT_0549"/>
<dbReference type="KEGG" id="scy:SCATT_05560"/>
<sequence length="180" mass="18686">MGLAPPVIATQAPGNFITGALWNSQVANGLTFLLGPPVFVGVQGAATQSLANTATTAINLDTNVIDFYGGHSTSFSTSRYVCQQPGYYTVSGTVVYTANATGMRGAHACVNGASNPIQGCAAQVPAGPTYNTAVALPARDVYLNQGDYVEIYGWQSSGGTLSTQYAADQASMLYLRFSHS</sequence>
<evidence type="ECO:0000313" key="2">
    <source>
        <dbReference type="Proteomes" id="UP000007842"/>
    </source>
</evidence>
<dbReference type="Proteomes" id="UP000007842">
    <property type="component" value="Chromosome"/>
</dbReference>
<dbReference type="STRING" id="1003195.SCATT_05560"/>
<proteinExistence type="predicted"/>
<accession>G8WRB0</accession>
<dbReference type="HOGENOM" id="CLU_1517068_0_0_11"/>
<accession>F8JS18</accession>
<dbReference type="OrthoDB" id="3469224at2"/>
<dbReference type="EMBL" id="CP003219">
    <property type="protein sequence ID" value="AEW92927.1"/>
    <property type="molecule type" value="Genomic_DNA"/>
</dbReference>
<dbReference type="PATRIC" id="fig|1003195.11.peg.2170"/>
<name>F8JS18_STREN</name>
<dbReference type="RefSeq" id="WP_014141325.1">
    <property type="nucleotide sequence ID" value="NC_016111.1"/>
</dbReference>
<protein>
    <recommendedName>
        <fullName evidence="3">C1q domain-containing protein</fullName>
    </recommendedName>
</protein>
<dbReference type="eggNOG" id="ENOG5032KI0">
    <property type="taxonomic scope" value="Bacteria"/>
</dbReference>
<organism evidence="1 2">
    <name type="scientific">Streptantibioticus cattleyicolor (strain ATCC 35852 / DSM 46488 / JCM 4925 / NBRC 14057 / NRRL 8057)</name>
    <name type="common">Streptomyces cattleya</name>
    <dbReference type="NCBI Taxonomy" id="1003195"/>
    <lineage>
        <taxon>Bacteria</taxon>
        <taxon>Bacillati</taxon>
        <taxon>Actinomycetota</taxon>
        <taxon>Actinomycetes</taxon>
        <taxon>Kitasatosporales</taxon>
        <taxon>Streptomycetaceae</taxon>
        <taxon>Streptantibioticus</taxon>
    </lineage>
</organism>
<evidence type="ECO:0008006" key="3">
    <source>
        <dbReference type="Google" id="ProtNLM"/>
    </source>
</evidence>
<keyword evidence="2" id="KW-1185">Reference proteome</keyword>